<dbReference type="SUPFAM" id="SSF53098">
    <property type="entry name" value="Ribonuclease H-like"/>
    <property type="match status" value="1"/>
</dbReference>
<dbReference type="InterPro" id="IPR053151">
    <property type="entry name" value="RNase_H-like"/>
</dbReference>
<dbReference type="Gene3D" id="3.30.420.10">
    <property type="entry name" value="Ribonuclease H-like superfamily/Ribonuclease H"/>
    <property type="match status" value="1"/>
</dbReference>
<dbReference type="CDD" id="cd06222">
    <property type="entry name" value="RNase_H_like"/>
    <property type="match status" value="1"/>
</dbReference>
<name>A0A061GTM6_THECC</name>
<dbReference type="InParanoid" id="A0A061GTM6"/>
<accession>A0A061GTM6</accession>
<dbReference type="InterPro" id="IPR002156">
    <property type="entry name" value="RNaseH_domain"/>
</dbReference>
<sequence>MCSYLRVPPSQYVGMALPKGSHPKSDLLNRRRRRLPFPFLPSIGDPSFPFHRCRSNLSPNHRSVLLVSPSSFFDRRQVHQSNLLSATKSFLFYRCWLPRSDLSSPSSTVGRLSLFAFSYRRSALALDLSSLQLLDVASVAPFLPSVAKALDYPSTTVQIPPKIQNKKKVPAPKFDYSPSIVKLGFPLVAVLWFLGCLGIFLGLPIASASTTLPDAIFSRLVGRVVPSRVRTHPARLFTDGSSKNRQLVAGGGVLRDHTSMLVFGFSENIGSSNSLQAELQVLLRGLLLCQEYNINNLWIEVDALVVIQMIQYSQKGSHDIRYLLESIRKYLQNISYRNSHIYRESNQAANFCLIKATVIRIFVYLLKHEANYVILVHR</sequence>
<dbReference type="PANTHER" id="PTHR47723">
    <property type="entry name" value="OS05G0353850 PROTEIN"/>
    <property type="match status" value="1"/>
</dbReference>
<dbReference type="InterPro" id="IPR044730">
    <property type="entry name" value="RNase_H-like_dom_plant"/>
</dbReference>
<dbReference type="Pfam" id="PF13456">
    <property type="entry name" value="RVT_3"/>
    <property type="match status" value="1"/>
</dbReference>
<dbReference type="InterPro" id="IPR012337">
    <property type="entry name" value="RNaseH-like_sf"/>
</dbReference>
<keyword evidence="4" id="KW-1185">Reference proteome</keyword>
<dbReference type="PANTHER" id="PTHR47723:SF23">
    <property type="entry name" value="REVERSE TRANSCRIPTASE-LIKE PROTEIN"/>
    <property type="match status" value="1"/>
</dbReference>
<dbReference type="Proteomes" id="UP000026915">
    <property type="component" value="Chromosome 9"/>
</dbReference>
<keyword evidence="1" id="KW-1133">Transmembrane helix</keyword>
<dbReference type="HOGENOM" id="CLU_732391_0_0_1"/>
<dbReference type="eggNOG" id="KOG1075">
    <property type="taxonomic scope" value="Eukaryota"/>
</dbReference>
<evidence type="ECO:0000259" key="2">
    <source>
        <dbReference type="Pfam" id="PF13456"/>
    </source>
</evidence>
<feature type="transmembrane region" description="Helical" evidence="1">
    <location>
        <begin position="183"/>
        <end position="203"/>
    </location>
</feature>
<dbReference type="InterPro" id="IPR036397">
    <property type="entry name" value="RNaseH_sf"/>
</dbReference>
<keyword evidence="1" id="KW-0472">Membrane</keyword>
<gene>
    <name evidence="3" type="ORF">TCM_041142</name>
</gene>
<evidence type="ECO:0000256" key="1">
    <source>
        <dbReference type="SAM" id="Phobius"/>
    </source>
</evidence>
<dbReference type="GO" id="GO:0004523">
    <property type="term" value="F:RNA-DNA hybrid ribonuclease activity"/>
    <property type="evidence" value="ECO:0007669"/>
    <property type="project" value="InterPro"/>
</dbReference>
<organism evidence="3 4">
    <name type="scientific">Theobroma cacao</name>
    <name type="common">Cacao</name>
    <name type="synonym">Cocoa</name>
    <dbReference type="NCBI Taxonomy" id="3641"/>
    <lineage>
        <taxon>Eukaryota</taxon>
        <taxon>Viridiplantae</taxon>
        <taxon>Streptophyta</taxon>
        <taxon>Embryophyta</taxon>
        <taxon>Tracheophyta</taxon>
        <taxon>Spermatophyta</taxon>
        <taxon>Magnoliopsida</taxon>
        <taxon>eudicotyledons</taxon>
        <taxon>Gunneridae</taxon>
        <taxon>Pentapetalae</taxon>
        <taxon>rosids</taxon>
        <taxon>malvids</taxon>
        <taxon>Malvales</taxon>
        <taxon>Malvaceae</taxon>
        <taxon>Byttnerioideae</taxon>
        <taxon>Theobroma</taxon>
    </lineage>
</organism>
<evidence type="ECO:0000313" key="3">
    <source>
        <dbReference type="EMBL" id="EOY33160.1"/>
    </source>
</evidence>
<dbReference type="GO" id="GO:0003676">
    <property type="term" value="F:nucleic acid binding"/>
    <property type="evidence" value="ECO:0007669"/>
    <property type="project" value="InterPro"/>
</dbReference>
<reference evidence="3 4" key="1">
    <citation type="journal article" date="2013" name="Genome Biol.">
        <title>The genome sequence of the most widely cultivated cacao type and its use to identify candidate genes regulating pod color.</title>
        <authorList>
            <person name="Motamayor J.C."/>
            <person name="Mockaitis K."/>
            <person name="Schmutz J."/>
            <person name="Haiminen N."/>
            <person name="Iii D.L."/>
            <person name="Cornejo O."/>
            <person name="Findley S.D."/>
            <person name="Zheng P."/>
            <person name="Utro F."/>
            <person name="Royaert S."/>
            <person name="Saski C."/>
            <person name="Jenkins J."/>
            <person name="Podicheti R."/>
            <person name="Zhao M."/>
            <person name="Scheffler B.E."/>
            <person name="Stack J.C."/>
            <person name="Feltus F.A."/>
            <person name="Mustiga G.M."/>
            <person name="Amores F."/>
            <person name="Phillips W."/>
            <person name="Marelli J.P."/>
            <person name="May G.D."/>
            <person name="Shapiro H."/>
            <person name="Ma J."/>
            <person name="Bustamante C.D."/>
            <person name="Schnell R.J."/>
            <person name="Main D."/>
            <person name="Gilbert D."/>
            <person name="Parida L."/>
            <person name="Kuhn D.N."/>
        </authorList>
    </citation>
    <scope>NUCLEOTIDE SEQUENCE [LARGE SCALE GENOMIC DNA]</scope>
    <source>
        <strain evidence="4">cv. Matina 1-6</strain>
    </source>
</reference>
<protein>
    <recommendedName>
        <fullName evidence="2">RNase H type-1 domain-containing protein</fullName>
    </recommendedName>
</protein>
<dbReference type="Gramene" id="EOY33160">
    <property type="protein sequence ID" value="EOY33160"/>
    <property type="gene ID" value="TCM_041142"/>
</dbReference>
<feature type="domain" description="RNase H type-1" evidence="2">
    <location>
        <begin position="238"/>
        <end position="350"/>
    </location>
</feature>
<dbReference type="EMBL" id="CM001887">
    <property type="protein sequence ID" value="EOY33160.1"/>
    <property type="molecule type" value="Genomic_DNA"/>
</dbReference>
<keyword evidence="1" id="KW-0812">Transmembrane</keyword>
<evidence type="ECO:0000313" key="4">
    <source>
        <dbReference type="Proteomes" id="UP000026915"/>
    </source>
</evidence>
<proteinExistence type="predicted"/>
<dbReference type="AlphaFoldDB" id="A0A061GTM6"/>